<comment type="caution">
    <text evidence="1">The sequence shown here is derived from an EMBL/GenBank/DDBJ whole genome shotgun (WGS) entry which is preliminary data.</text>
</comment>
<dbReference type="EMBL" id="MNBE01000698">
    <property type="protein sequence ID" value="OKO96497.1"/>
    <property type="molecule type" value="Genomic_DNA"/>
</dbReference>
<reference evidence="1 2" key="1">
    <citation type="submission" date="2016-10" db="EMBL/GenBank/DDBJ databases">
        <title>Genome sequence of the ascomycete fungus Penicillium subrubescens.</title>
        <authorList>
            <person name="De Vries R.P."/>
            <person name="Peng M."/>
            <person name="Dilokpimol A."/>
            <person name="Hilden K."/>
            <person name="Makela M.R."/>
            <person name="Grigoriev I."/>
            <person name="Riley R."/>
            <person name="Granchi Z."/>
        </authorList>
    </citation>
    <scope>NUCLEOTIDE SEQUENCE [LARGE SCALE GENOMIC DNA]</scope>
    <source>
        <strain evidence="1 2">CBS 132785</strain>
    </source>
</reference>
<gene>
    <name evidence="1" type="ORF">PENSUB_10672</name>
</gene>
<keyword evidence="2" id="KW-1185">Reference proteome</keyword>
<dbReference type="AlphaFoldDB" id="A0A1Q5T8D4"/>
<name>A0A1Q5T8D4_9EURO</name>
<organism evidence="1 2">
    <name type="scientific">Penicillium subrubescens</name>
    <dbReference type="NCBI Taxonomy" id="1316194"/>
    <lineage>
        <taxon>Eukaryota</taxon>
        <taxon>Fungi</taxon>
        <taxon>Dikarya</taxon>
        <taxon>Ascomycota</taxon>
        <taxon>Pezizomycotina</taxon>
        <taxon>Eurotiomycetes</taxon>
        <taxon>Eurotiomycetidae</taxon>
        <taxon>Eurotiales</taxon>
        <taxon>Aspergillaceae</taxon>
        <taxon>Penicillium</taxon>
    </lineage>
</organism>
<accession>A0A1Q5T8D4</accession>
<evidence type="ECO:0000313" key="2">
    <source>
        <dbReference type="Proteomes" id="UP000186955"/>
    </source>
</evidence>
<protein>
    <submittedName>
        <fullName evidence="1">Uncharacterized protein</fullName>
    </submittedName>
</protein>
<evidence type="ECO:0000313" key="1">
    <source>
        <dbReference type="EMBL" id="OKO96497.1"/>
    </source>
</evidence>
<proteinExistence type="predicted"/>
<sequence>MAGHDRTKRYGVRLVEVKKKCFIGIVDEPLVEEDKRETLNTKRNAQLQENHNDLCQRLIHALDDKIFVTKCLAFVTSLVTGENLDVPPRKLEYEEVNGALSLSEKERIMNRLTDANLTLSADMKTLSALNRALLKKFSDHLSRPETNTPDIFYQAFRSGSYSRCAKNLGFRSSNQPFTLPSIYEGPLHERSLVDKDGLKNHCEGARPSDLFPMSDSTARILRFVKHWDFKDLERDI</sequence>
<dbReference type="Proteomes" id="UP000186955">
    <property type="component" value="Unassembled WGS sequence"/>
</dbReference>